<dbReference type="CDD" id="cd13394">
    <property type="entry name" value="Syo1_like"/>
    <property type="match status" value="1"/>
</dbReference>
<evidence type="ECO:0000313" key="5">
    <source>
        <dbReference type="EMBL" id="KAI9266494.1"/>
    </source>
</evidence>
<keyword evidence="6" id="KW-1185">Reference proteome</keyword>
<accession>A0AAD5K2E6</accession>
<protein>
    <submittedName>
        <fullName evidence="5">Armadillo-type protein</fullName>
    </submittedName>
</protein>
<evidence type="ECO:0000259" key="4">
    <source>
        <dbReference type="Pfam" id="PF25567"/>
    </source>
</evidence>
<feature type="region of interest" description="Disordered" evidence="3">
    <location>
        <begin position="367"/>
        <end position="388"/>
    </location>
</feature>
<sequence length="679" mass="75577">MGKVRKGGKRRSKAIGSRATAGLEQGMNDQTPQPEQVLPVIQKLSSPDATDRAWAAACVSNLVMAGPSVRKLLLSKGTVPLLLERLSDNQYEVLEESMGALRNLVSVDPEVAKEYYKRDILTPFSVLLPKISQTIDLVLQNAPLTDEGDQDRRRTVWDLAENFIYVIWSLCEASDKYIKAVNRLNIITFLISFLSSADQCPTNVVIAAGQCLTTLTDNNKDIYIEFQNHPEYVKMLFEILNKFQDSSMILVRVLACAILTNIREVVLATETWEEGQDGSSELNKTLLPVLTASLNFDIQEAAEKAIAAVKSGNVGKHEDTGDVAPRPKQPTSKEEVYIQNLEENLSTLQLALELLADICIQDDSEEDGWEDADEEMGDGDQEPEEVTEENIDELLKDSENLEQKTSSAVDDQLIRSNPIMGAFITEISPQLIRLATLTPLSFPQEPIAPGVTDALVLTHQRALECFNNYLLAMAELPSKFWFKEHKSDACQAWRWLFNLANTVGSAQPSQARDELIEIIVGCLWSLGRGLGQEIPLETSDVTSLFGAYHATSSESMRVKIVGCLGPIALRQGAIEANKEIGNFFMEVLKNVTARQTTPAVAVEALNCIFDVYSDCAFDYDLPVFIQGNFLLQLKVLVPTIRTMTKSIDRRKNFDLRSRSDEALMNLVAFNKYKANEKRQ</sequence>
<dbReference type="GO" id="GO:0042273">
    <property type="term" value="P:ribosomal large subunit biogenesis"/>
    <property type="evidence" value="ECO:0007669"/>
    <property type="project" value="TreeGrafter"/>
</dbReference>
<dbReference type="Gene3D" id="1.25.10.10">
    <property type="entry name" value="Leucine-rich Repeat Variant"/>
    <property type="match status" value="1"/>
</dbReference>
<evidence type="ECO:0000313" key="6">
    <source>
        <dbReference type="Proteomes" id="UP001209540"/>
    </source>
</evidence>
<dbReference type="InterPro" id="IPR000225">
    <property type="entry name" value="Armadillo"/>
</dbReference>
<dbReference type="PROSITE" id="PS50176">
    <property type="entry name" value="ARM_REPEAT"/>
    <property type="match status" value="1"/>
</dbReference>
<feature type="domain" description="SYO1-like TPR repeats" evidence="4">
    <location>
        <begin position="450"/>
        <end position="676"/>
    </location>
</feature>
<dbReference type="GO" id="GO:0006606">
    <property type="term" value="P:protein import into nucleus"/>
    <property type="evidence" value="ECO:0007669"/>
    <property type="project" value="TreeGrafter"/>
</dbReference>
<name>A0AAD5K2E6_9FUNG</name>
<dbReference type="Pfam" id="PF25567">
    <property type="entry name" value="TPR_SYO1"/>
    <property type="match status" value="1"/>
</dbReference>
<evidence type="ECO:0000256" key="3">
    <source>
        <dbReference type="SAM" id="MobiDB-lite"/>
    </source>
</evidence>
<comment type="caution">
    <text evidence="5">The sequence shown here is derived from an EMBL/GenBank/DDBJ whole genome shotgun (WGS) entry which is preliminary data.</text>
</comment>
<feature type="repeat" description="ARM" evidence="2">
    <location>
        <begin position="77"/>
        <end position="104"/>
    </location>
</feature>
<dbReference type="InterPro" id="IPR016024">
    <property type="entry name" value="ARM-type_fold"/>
</dbReference>
<proteinExistence type="inferred from homology"/>
<dbReference type="PANTHER" id="PTHR13347">
    <property type="entry name" value="HEAT REPEAT-CONTAINING PROTEIN 3"/>
    <property type="match status" value="1"/>
</dbReference>
<evidence type="ECO:0000256" key="2">
    <source>
        <dbReference type="PROSITE-ProRule" id="PRU00259"/>
    </source>
</evidence>
<reference evidence="5" key="2">
    <citation type="submission" date="2023-02" db="EMBL/GenBank/DDBJ databases">
        <authorList>
            <consortium name="DOE Joint Genome Institute"/>
            <person name="Mondo S.J."/>
            <person name="Chang Y."/>
            <person name="Wang Y."/>
            <person name="Ahrendt S."/>
            <person name="Andreopoulos W."/>
            <person name="Barry K."/>
            <person name="Beard J."/>
            <person name="Benny G.L."/>
            <person name="Blankenship S."/>
            <person name="Bonito G."/>
            <person name="Cuomo C."/>
            <person name="Desiro A."/>
            <person name="Gervers K.A."/>
            <person name="Hundley H."/>
            <person name="Kuo A."/>
            <person name="LaButti K."/>
            <person name="Lang B.F."/>
            <person name="Lipzen A."/>
            <person name="O'Donnell K."/>
            <person name="Pangilinan J."/>
            <person name="Reynolds N."/>
            <person name="Sandor L."/>
            <person name="Smith M.W."/>
            <person name="Tsang A."/>
            <person name="Grigoriev I.V."/>
            <person name="Stajich J.E."/>
            <person name="Spatafora J.W."/>
        </authorList>
    </citation>
    <scope>NUCLEOTIDE SEQUENCE</scope>
    <source>
        <strain evidence="5">RSA 2281</strain>
    </source>
</reference>
<feature type="compositionally biased region" description="Basic residues" evidence="3">
    <location>
        <begin position="1"/>
        <end position="13"/>
    </location>
</feature>
<evidence type="ECO:0000256" key="1">
    <source>
        <dbReference type="ARBA" id="ARBA00049983"/>
    </source>
</evidence>
<reference evidence="5" key="1">
    <citation type="journal article" date="2022" name="IScience">
        <title>Evolution of zygomycete secretomes and the origins of terrestrial fungal ecologies.</title>
        <authorList>
            <person name="Chang Y."/>
            <person name="Wang Y."/>
            <person name="Mondo S."/>
            <person name="Ahrendt S."/>
            <person name="Andreopoulos W."/>
            <person name="Barry K."/>
            <person name="Beard J."/>
            <person name="Benny G.L."/>
            <person name="Blankenship S."/>
            <person name="Bonito G."/>
            <person name="Cuomo C."/>
            <person name="Desiro A."/>
            <person name="Gervers K.A."/>
            <person name="Hundley H."/>
            <person name="Kuo A."/>
            <person name="LaButti K."/>
            <person name="Lang B.F."/>
            <person name="Lipzen A."/>
            <person name="O'Donnell K."/>
            <person name="Pangilinan J."/>
            <person name="Reynolds N."/>
            <person name="Sandor L."/>
            <person name="Smith M.E."/>
            <person name="Tsang A."/>
            <person name="Grigoriev I.V."/>
            <person name="Stajich J.E."/>
            <person name="Spatafora J.W."/>
        </authorList>
    </citation>
    <scope>NUCLEOTIDE SEQUENCE</scope>
    <source>
        <strain evidence="5">RSA 2281</strain>
    </source>
</reference>
<comment type="similarity">
    <text evidence="1">Belongs to the nuclear import and ribosome assembly adapter family.</text>
</comment>
<feature type="region of interest" description="Disordered" evidence="3">
    <location>
        <begin position="313"/>
        <end position="332"/>
    </location>
</feature>
<dbReference type="PANTHER" id="PTHR13347:SF1">
    <property type="entry name" value="HEAT REPEAT-CONTAINING PROTEIN 3"/>
    <property type="match status" value="1"/>
</dbReference>
<dbReference type="GO" id="GO:0051082">
    <property type="term" value="F:unfolded protein binding"/>
    <property type="evidence" value="ECO:0007669"/>
    <property type="project" value="TreeGrafter"/>
</dbReference>
<feature type="region of interest" description="Disordered" evidence="3">
    <location>
        <begin position="1"/>
        <end position="32"/>
    </location>
</feature>
<dbReference type="Proteomes" id="UP001209540">
    <property type="component" value="Unassembled WGS sequence"/>
</dbReference>
<organism evidence="5 6">
    <name type="scientific">Phascolomyces articulosus</name>
    <dbReference type="NCBI Taxonomy" id="60185"/>
    <lineage>
        <taxon>Eukaryota</taxon>
        <taxon>Fungi</taxon>
        <taxon>Fungi incertae sedis</taxon>
        <taxon>Mucoromycota</taxon>
        <taxon>Mucoromycotina</taxon>
        <taxon>Mucoromycetes</taxon>
        <taxon>Mucorales</taxon>
        <taxon>Lichtheimiaceae</taxon>
        <taxon>Phascolomyces</taxon>
    </lineage>
</organism>
<dbReference type="EMBL" id="JAIXMP010000010">
    <property type="protein sequence ID" value="KAI9266494.1"/>
    <property type="molecule type" value="Genomic_DNA"/>
</dbReference>
<gene>
    <name evidence="5" type="ORF">BDA99DRAFT_505833</name>
</gene>
<dbReference type="SUPFAM" id="SSF48371">
    <property type="entry name" value="ARM repeat"/>
    <property type="match status" value="1"/>
</dbReference>
<dbReference type="InterPro" id="IPR011989">
    <property type="entry name" value="ARM-like"/>
</dbReference>
<dbReference type="AlphaFoldDB" id="A0AAD5K2E6"/>
<dbReference type="InterPro" id="IPR052616">
    <property type="entry name" value="SYO1-like"/>
</dbReference>
<dbReference type="InterPro" id="IPR057990">
    <property type="entry name" value="TPR_SYO1"/>
</dbReference>